<protein>
    <submittedName>
        <fullName evidence="1">Uncharacterized protein</fullName>
    </submittedName>
</protein>
<evidence type="ECO:0000313" key="1">
    <source>
        <dbReference type="EMBL" id="SVC33534.1"/>
    </source>
</evidence>
<organism evidence="1">
    <name type="scientific">marine metagenome</name>
    <dbReference type="NCBI Taxonomy" id="408172"/>
    <lineage>
        <taxon>unclassified sequences</taxon>
        <taxon>metagenomes</taxon>
        <taxon>ecological metagenomes</taxon>
    </lineage>
</organism>
<accession>A0A382L9G2</accession>
<dbReference type="AlphaFoldDB" id="A0A382L9G2"/>
<sequence>MILNYIKRLMGCRTEREDYANITFQIQKQILKRRYAEGKPNKLYGNPPKFGRSVVRYINLTSQDTKNVILFKKEKLRKLN</sequence>
<proteinExistence type="predicted"/>
<name>A0A382L9G2_9ZZZZ</name>
<reference evidence="1" key="1">
    <citation type="submission" date="2018-05" db="EMBL/GenBank/DDBJ databases">
        <authorList>
            <person name="Lanie J.A."/>
            <person name="Ng W.-L."/>
            <person name="Kazmierczak K.M."/>
            <person name="Andrzejewski T.M."/>
            <person name="Davidsen T.M."/>
            <person name="Wayne K.J."/>
            <person name="Tettelin H."/>
            <person name="Glass J.I."/>
            <person name="Rusch D."/>
            <person name="Podicherti R."/>
            <person name="Tsui H.-C.T."/>
            <person name="Winkler M.E."/>
        </authorList>
    </citation>
    <scope>NUCLEOTIDE SEQUENCE</scope>
</reference>
<gene>
    <name evidence="1" type="ORF">METZ01_LOCUS286388</name>
</gene>
<dbReference type="EMBL" id="UINC01085721">
    <property type="protein sequence ID" value="SVC33534.1"/>
    <property type="molecule type" value="Genomic_DNA"/>
</dbReference>